<feature type="domain" description="DNA mismatch repair protein S5" evidence="5">
    <location>
        <begin position="240"/>
        <end position="384"/>
    </location>
</feature>
<feature type="domain" description="MutL C-terminal dimerisation" evidence="4">
    <location>
        <begin position="907"/>
        <end position="1078"/>
    </location>
</feature>
<dbReference type="InterPro" id="IPR037198">
    <property type="entry name" value="MutL_C_sf"/>
</dbReference>
<proteinExistence type="inferred from homology"/>
<keyword evidence="2" id="KW-0227">DNA damage</keyword>
<dbReference type="EMBL" id="DF844081">
    <property type="protein sequence ID" value="GAT47950.1"/>
    <property type="molecule type" value="Genomic_DNA"/>
</dbReference>
<dbReference type="SMART" id="SM01340">
    <property type="entry name" value="DNA_mis_repair"/>
    <property type="match status" value="1"/>
</dbReference>
<dbReference type="SUPFAM" id="SSF118116">
    <property type="entry name" value="DNA mismatch repair protein MutL"/>
    <property type="match status" value="1"/>
</dbReference>
<dbReference type="PROSITE" id="PS00058">
    <property type="entry name" value="DNA_MISMATCH_REPAIR_1"/>
    <property type="match status" value="1"/>
</dbReference>
<feature type="compositionally biased region" description="Basic and acidic residues" evidence="3">
    <location>
        <begin position="428"/>
        <end position="437"/>
    </location>
</feature>
<dbReference type="Pfam" id="PF08676">
    <property type="entry name" value="MutL_C"/>
    <property type="match status" value="1"/>
</dbReference>
<dbReference type="Pfam" id="PF01119">
    <property type="entry name" value="DNA_mis_repair"/>
    <property type="match status" value="1"/>
</dbReference>
<organism evidence="6 7">
    <name type="scientific">Mycena chlorophos</name>
    <name type="common">Agaric fungus</name>
    <name type="synonym">Agaricus chlorophos</name>
    <dbReference type="NCBI Taxonomy" id="658473"/>
    <lineage>
        <taxon>Eukaryota</taxon>
        <taxon>Fungi</taxon>
        <taxon>Dikarya</taxon>
        <taxon>Basidiomycota</taxon>
        <taxon>Agaricomycotina</taxon>
        <taxon>Agaricomycetes</taxon>
        <taxon>Agaricomycetidae</taxon>
        <taxon>Agaricales</taxon>
        <taxon>Marasmiineae</taxon>
        <taxon>Mycenaceae</taxon>
        <taxon>Mycena</taxon>
    </lineage>
</organism>
<feature type="compositionally biased region" description="Acidic residues" evidence="3">
    <location>
        <begin position="763"/>
        <end position="774"/>
    </location>
</feature>
<dbReference type="Gene3D" id="3.30.565.10">
    <property type="entry name" value="Histidine kinase-like ATPase, C-terminal domain"/>
    <property type="match status" value="1"/>
</dbReference>
<feature type="compositionally biased region" description="Low complexity" evidence="3">
    <location>
        <begin position="509"/>
        <end position="530"/>
    </location>
</feature>
<dbReference type="Gene3D" id="3.30.1370.100">
    <property type="entry name" value="MutL, C-terminal domain, regulatory subdomain"/>
    <property type="match status" value="1"/>
</dbReference>
<dbReference type="SUPFAM" id="SSF54211">
    <property type="entry name" value="Ribosomal protein S5 domain 2-like"/>
    <property type="match status" value="1"/>
</dbReference>
<feature type="compositionally biased region" description="Polar residues" evidence="3">
    <location>
        <begin position="707"/>
        <end position="723"/>
    </location>
</feature>
<dbReference type="InterPro" id="IPR013507">
    <property type="entry name" value="DNA_mismatch_S5_2-like"/>
</dbReference>
<evidence type="ECO:0000259" key="5">
    <source>
        <dbReference type="SMART" id="SM01340"/>
    </source>
</evidence>
<evidence type="ECO:0000256" key="3">
    <source>
        <dbReference type="SAM" id="MobiDB-lite"/>
    </source>
</evidence>
<protein>
    <recommendedName>
        <fullName evidence="8">DNA mismatch repair protein MutL</fullName>
    </recommendedName>
</protein>
<dbReference type="InterPro" id="IPR020568">
    <property type="entry name" value="Ribosomal_Su5_D2-typ_SF"/>
</dbReference>
<gene>
    <name evidence="6" type="ORF">MCHLO_05389</name>
</gene>
<accession>A0ABQ0L9Z5</accession>
<dbReference type="CDD" id="cd16926">
    <property type="entry name" value="HATPase_MutL-MLH-PMS-like"/>
    <property type="match status" value="1"/>
</dbReference>
<feature type="compositionally biased region" description="Basic and acidic residues" evidence="3">
    <location>
        <begin position="691"/>
        <end position="705"/>
    </location>
</feature>
<dbReference type="InterPro" id="IPR036890">
    <property type="entry name" value="HATPase_C_sf"/>
</dbReference>
<sequence length="1134" mass="122672">MSDPTIRAIDKSSIHRITSAQVAVELQTAVKELVENSLDAGATVLGAQPVFPARYARLMHTTEVRFKNHGLTSIEVVDNGSGIAEEDWDALAMKHHTSKLSTFADLDTVQTFGFRGEALSSLCAVCESVSVATATKDKAPVGVTLELESSGKVKSRGKVARQRGTTITLNRLFAPLPVRRKELERNAKREFGKALALLHGYALGPCARNGVRMTVSNQPDKGAKSVQLRTPGTHSLRDAVTALWGPRALDNLVDLDVSFVVQRDKHAVRRLSTSNTSASTKPISVSLRGLVSAFAPNSGRAGPDRQFLSVNGRPCLLPKVQKTLTEVYRTFNAPGSQAPVVVADLVLPTDAYDVNVTPDKRTILLHHEAGLVEALKAALEETFAPARSTFGVSSTQTQTPRTQLDAKTQTKTTNDKAVGGNSTSKTGKSREEAIVLRDDDEDVVEDDEERADGSDTDQGVDLGLDEPSGPHSLSSKTVDIKSKRAATSNSTDRTPNLSSANDSPFLRPVSAVVSTSSRAGTSTTGVASSRKPTSTKGVAPKSTGIQTKLPFASIGADKAAGRVVVAAAAAGGSALAGSSKVEKDVVAVAEDDDDDVVDGDKTIDEPIRQPDESHESDQDQDPSMIIDASQTSWGRKLQLGSKTKRGDTSVFGSGSASGSGSGSERNEQERPLKRRKSEGVQSPNDEAEDMVDTRDDYNDNDDKTRRIPTSQNPSKAKATQSLRETLAGFAGPGPLSQKPPLFFPPEDEEEEDELDSEARMEMELDPDADNEEFVETQAIGDDLEPSPVIDLSLDSDSDDPIDTALPPPTPSSNNPPIARPEVIRTLDADGGGEMVLRVDVEKISRKWAALRDGPRVEREKELEDDADEQQEVLKDAGLAVEHVADIDLAAQALSRTISKSDFAEMEVLGQFNLGFIVVRRRISGSGMDDMFIVDQHAADEKYNFETLQQTTTIRSQKLFRPQPLELTVADELLALEKIEVLRQNGFEVEVQTEPASAVTNTQVDSDTEDIMDASATTPRLALTAQPVSKDTVFDMKDLEELIHRMRDTPTGVTPRCTKARAMFAMRACRKSVMIGMSLTKSRMTAVVRNMGTMEQPWNCPHGRPTMRHLVDMLPIAKVEEKKRLGKRVDWGAFA</sequence>
<dbReference type="SUPFAM" id="SSF55874">
    <property type="entry name" value="ATPase domain of HSP90 chaperone/DNA topoisomerase II/histidine kinase"/>
    <property type="match status" value="1"/>
</dbReference>
<keyword evidence="7" id="KW-1185">Reference proteome</keyword>
<comment type="similarity">
    <text evidence="1">Belongs to the DNA mismatch repair MutL/HexB family.</text>
</comment>
<evidence type="ECO:0000256" key="2">
    <source>
        <dbReference type="ARBA" id="ARBA00022763"/>
    </source>
</evidence>
<evidence type="ECO:0000259" key="4">
    <source>
        <dbReference type="SMART" id="SM00853"/>
    </source>
</evidence>
<evidence type="ECO:0000313" key="7">
    <source>
        <dbReference type="Proteomes" id="UP000815677"/>
    </source>
</evidence>
<evidence type="ECO:0008006" key="8">
    <source>
        <dbReference type="Google" id="ProtNLM"/>
    </source>
</evidence>
<dbReference type="InterPro" id="IPR014762">
    <property type="entry name" value="DNA_mismatch_repair_CS"/>
</dbReference>
<reference evidence="6" key="1">
    <citation type="submission" date="2014-09" db="EMBL/GenBank/DDBJ databases">
        <title>Genome sequence of the luminous mushroom Mycena chlorophos for searching fungal bioluminescence genes.</title>
        <authorList>
            <person name="Tanaka Y."/>
            <person name="Kasuga D."/>
            <person name="Oba Y."/>
            <person name="Hase S."/>
            <person name="Sato K."/>
            <person name="Oba Y."/>
            <person name="Sakakibara Y."/>
        </authorList>
    </citation>
    <scope>NUCLEOTIDE SEQUENCE</scope>
</reference>
<feature type="compositionally biased region" description="Polar residues" evidence="3">
    <location>
        <begin position="390"/>
        <end position="412"/>
    </location>
</feature>
<dbReference type="InterPro" id="IPR014721">
    <property type="entry name" value="Ribsml_uS5_D2-typ_fold_subgr"/>
</dbReference>
<name>A0ABQ0L9Z5_MYCCL</name>
<feature type="compositionally biased region" description="Acidic residues" evidence="3">
    <location>
        <begin position="745"/>
        <end position="755"/>
    </location>
</feature>
<dbReference type="NCBIfam" id="TIGR00585">
    <property type="entry name" value="mutl"/>
    <property type="match status" value="1"/>
</dbReference>
<dbReference type="InterPro" id="IPR038973">
    <property type="entry name" value="MutL/Mlh/Pms-like"/>
</dbReference>
<feature type="compositionally biased region" description="Basic and acidic residues" evidence="3">
    <location>
        <begin position="598"/>
        <end position="617"/>
    </location>
</feature>
<dbReference type="InterPro" id="IPR042121">
    <property type="entry name" value="MutL_C_regsub"/>
</dbReference>
<dbReference type="InterPro" id="IPR042120">
    <property type="entry name" value="MutL_C_dimsub"/>
</dbReference>
<dbReference type="Gene3D" id="3.30.230.10">
    <property type="match status" value="1"/>
</dbReference>
<feature type="region of interest" description="Disordered" evidence="3">
    <location>
        <begin position="389"/>
        <end position="542"/>
    </location>
</feature>
<feature type="compositionally biased region" description="Acidic residues" evidence="3">
    <location>
        <begin position="438"/>
        <end position="450"/>
    </location>
</feature>
<evidence type="ECO:0000256" key="1">
    <source>
        <dbReference type="ARBA" id="ARBA00006082"/>
    </source>
</evidence>
<dbReference type="Pfam" id="PF13589">
    <property type="entry name" value="HATPase_c_3"/>
    <property type="match status" value="1"/>
</dbReference>
<dbReference type="CDD" id="cd03484">
    <property type="entry name" value="MutL_Trans_hPMS_2_like"/>
    <property type="match status" value="1"/>
</dbReference>
<evidence type="ECO:0000313" key="6">
    <source>
        <dbReference type="EMBL" id="GAT47950.1"/>
    </source>
</evidence>
<dbReference type="InterPro" id="IPR002099">
    <property type="entry name" value="MutL/Mlh/PMS"/>
</dbReference>
<dbReference type="Gene3D" id="3.30.1540.20">
    <property type="entry name" value="MutL, C-terminal domain, dimerisation subdomain"/>
    <property type="match status" value="1"/>
</dbReference>
<feature type="compositionally biased region" description="Polar residues" evidence="3">
    <location>
        <begin position="485"/>
        <end position="502"/>
    </location>
</feature>
<dbReference type="SMART" id="SM00853">
    <property type="entry name" value="MutL_C"/>
    <property type="match status" value="1"/>
</dbReference>
<dbReference type="PANTHER" id="PTHR10073:SF52">
    <property type="entry name" value="MISMATCH REPAIR ENDONUCLEASE PMS2"/>
    <property type="match status" value="1"/>
</dbReference>
<dbReference type="PANTHER" id="PTHR10073">
    <property type="entry name" value="DNA MISMATCH REPAIR PROTEIN MLH, PMS, MUTL"/>
    <property type="match status" value="1"/>
</dbReference>
<dbReference type="Proteomes" id="UP000815677">
    <property type="component" value="Unassembled WGS sequence"/>
</dbReference>
<feature type="region of interest" description="Disordered" evidence="3">
    <location>
        <begin position="588"/>
        <end position="818"/>
    </location>
</feature>
<dbReference type="InterPro" id="IPR014790">
    <property type="entry name" value="MutL_C"/>
</dbReference>